<organism evidence="11 12">
    <name type="scientific">Candidatus Roizmanbacteria bacterium CG22_combo_CG10-13_8_21_14_all_38_20</name>
    <dbReference type="NCBI Taxonomy" id="1974862"/>
    <lineage>
        <taxon>Bacteria</taxon>
        <taxon>Candidatus Roizmaniibacteriota</taxon>
    </lineage>
</organism>
<keyword evidence="8 10" id="KW-1133">Transmembrane helix</keyword>
<evidence type="ECO:0000256" key="6">
    <source>
        <dbReference type="ARBA" id="ARBA00022692"/>
    </source>
</evidence>
<gene>
    <name evidence="11" type="ORF">COW99_02670</name>
</gene>
<dbReference type="InterPro" id="IPR007315">
    <property type="entry name" value="PIG-V/Gpi18"/>
</dbReference>
<evidence type="ECO:0000256" key="3">
    <source>
        <dbReference type="ARBA" id="ARBA00022502"/>
    </source>
</evidence>
<accession>A0A2H0BW37</accession>
<feature type="transmembrane region" description="Helical" evidence="10">
    <location>
        <begin position="267"/>
        <end position="282"/>
    </location>
</feature>
<keyword evidence="3" id="KW-0337">GPI-anchor biosynthesis</keyword>
<dbReference type="PANTHER" id="PTHR12468:SF2">
    <property type="entry name" value="GPI MANNOSYLTRANSFERASE 2"/>
    <property type="match status" value="1"/>
</dbReference>
<reference evidence="11 12" key="1">
    <citation type="submission" date="2017-09" db="EMBL/GenBank/DDBJ databases">
        <title>Depth-based differentiation of microbial function through sediment-hosted aquifers and enrichment of novel symbionts in the deep terrestrial subsurface.</title>
        <authorList>
            <person name="Probst A.J."/>
            <person name="Ladd B."/>
            <person name="Jarett J.K."/>
            <person name="Geller-Mcgrath D.E."/>
            <person name="Sieber C.M."/>
            <person name="Emerson J.B."/>
            <person name="Anantharaman K."/>
            <person name="Thomas B.C."/>
            <person name="Malmstrom R."/>
            <person name="Stieglmeier M."/>
            <person name="Klingl A."/>
            <person name="Woyke T."/>
            <person name="Ryan C.M."/>
            <person name="Banfield J.F."/>
        </authorList>
    </citation>
    <scope>NUCLEOTIDE SEQUENCE [LARGE SCALE GENOMIC DNA]</scope>
    <source>
        <strain evidence="11">CG22_combo_CG10-13_8_21_14_all_38_20</strain>
    </source>
</reference>
<comment type="caution">
    <text evidence="11">The sequence shown here is derived from an EMBL/GenBank/DDBJ whole genome shotgun (WGS) entry which is preliminary data.</text>
</comment>
<dbReference type="GO" id="GO:0004376">
    <property type="term" value="F:GPI mannosyltransferase activity"/>
    <property type="evidence" value="ECO:0007669"/>
    <property type="project" value="InterPro"/>
</dbReference>
<sequence length="335" mass="38851">MKVHFIILMFVIWRVSLEFWRWVGERYLIAREGFLGQVVWANFDGVHYLSIAEKGYFQFEQAFFPFYPLLIKWTAALLGNNYLLAGLLISHVSFLVALILLSYILRKHKFSEGVIFWTILFLLLFPTAFYFVSVYTESMFFLLILLSFYALTINNKWLYIVSSSLASATRLVGVFLLVPVGLLAYMWYLRRSTGDPLFFVHAQPAFGANRSGGEIVLLPQVLWRYLKIFTSVSVYNYDLWIAVLELTSLLLVVFLLWIAWRRNVPKSWVLFSVFSVLVPTMSGTLSSMPRYILTAFPIYIALALYKKLPKILIASVFYTLQSVLVILFTRGYWVG</sequence>
<dbReference type="GO" id="GO:0016020">
    <property type="term" value="C:membrane"/>
    <property type="evidence" value="ECO:0007669"/>
    <property type="project" value="GOC"/>
</dbReference>
<evidence type="ECO:0000313" key="12">
    <source>
        <dbReference type="Proteomes" id="UP000231246"/>
    </source>
</evidence>
<dbReference type="GO" id="GO:0006506">
    <property type="term" value="P:GPI anchor biosynthetic process"/>
    <property type="evidence" value="ECO:0007669"/>
    <property type="project" value="UniProtKB-UniPathway"/>
</dbReference>
<dbReference type="GO" id="GO:0000009">
    <property type="term" value="F:alpha-1,6-mannosyltransferase activity"/>
    <property type="evidence" value="ECO:0007669"/>
    <property type="project" value="InterPro"/>
</dbReference>
<keyword evidence="7" id="KW-0256">Endoplasmic reticulum</keyword>
<comment type="subcellular location">
    <subcellularLocation>
        <location evidence="1">Endoplasmic reticulum membrane</location>
        <topology evidence="1">Multi-pass membrane protein</topology>
    </subcellularLocation>
</comment>
<proteinExistence type="predicted"/>
<evidence type="ECO:0000256" key="7">
    <source>
        <dbReference type="ARBA" id="ARBA00022824"/>
    </source>
</evidence>
<evidence type="ECO:0000256" key="10">
    <source>
        <dbReference type="SAM" id="Phobius"/>
    </source>
</evidence>
<feature type="transmembrane region" description="Helical" evidence="10">
    <location>
        <begin position="82"/>
        <end position="105"/>
    </location>
</feature>
<evidence type="ECO:0000313" key="11">
    <source>
        <dbReference type="EMBL" id="PIP61759.1"/>
    </source>
</evidence>
<keyword evidence="9 10" id="KW-0472">Membrane</keyword>
<evidence type="ECO:0008006" key="13">
    <source>
        <dbReference type="Google" id="ProtNLM"/>
    </source>
</evidence>
<dbReference type="AlphaFoldDB" id="A0A2H0BW37"/>
<evidence type="ECO:0000256" key="5">
    <source>
        <dbReference type="ARBA" id="ARBA00022679"/>
    </source>
</evidence>
<evidence type="ECO:0000256" key="9">
    <source>
        <dbReference type="ARBA" id="ARBA00023136"/>
    </source>
</evidence>
<dbReference type="GO" id="GO:0031501">
    <property type="term" value="C:mannosyltransferase complex"/>
    <property type="evidence" value="ECO:0007669"/>
    <property type="project" value="TreeGrafter"/>
</dbReference>
<evidence type="ECO:0000256" key="2">
    <source>
        <dbReference type="ARBA" id="ARBA00004687"/>
    </source>
</evidence>
<dbReference type="Pfam" id="PF04188">
    <property type="entry name" value="Mannosyl_trans2"/>
    <property type="match status" value="1"/>
</dbReference>
<feature type="transmembrane region" description="Helical" evidence="10">
    <location>
        <begin position="312"/>
        <end position="333"/>
    </location>
</feature>
<keyword evidence="4" id="KW-0328">Glycosyltransferase</keyword>
<evidence type="ECO:0000256" key="4">
    <source>
        <dbReference type="ARBA" id="ARBA00022676"/>
    </source>
</evidence>
<evidence type="ECO:0000256" key="1">
    <source>
        <dbReference type="ARBA" id="ARBA00004477"/>
    </source>
</evidence>
<comment type="pathway">
    <text evidence="2">Glycolipid biosynthesis; glycosylphosphatidylinositol-anchor biosynthesis.</text>
</comment>
<dbReference type="Proteomes" id="UP000231246">
    <property type="component" value="Unassembled WGS sequence"/>
</dbReference>
<name>A0A2H0BW37_9BACT</name>
<keyword evidence="6 10" id="KW-0812">Transmembrane</keyword>
<evidence type="ECO:0000256" key="8">
    <source>
        <dbReference type="ARBA" id="ARBA00022989"/>
    </source>
</evidence>
<keyword evidence="5" id="KW-0808">Transferase</keyword>
<feature type="transmembrane region" description="Helical" evidence="10">
    <location>
        <begin position="171"/>
        <end position="189"/>
    </location>
</feature>
<dbReference type="PANTHER" id="PTHR12468">
    <property type="entry name" value="GPI MANNOSYLTRANSFERASE 2"/>
    <property type="match status" value="1"/>
</dbReference>
<dbReference type="EMBL" id="PCTA01000017">
    <property type="protein sequence ID" value="PIP61759.1"/>
    <property type="molecule type" value="Genomic_DNA"/>
</dbReference>
<feature type="transmembrane region" description="Helical" evidence="10">
    <location>
        <begin position="288"/>
        <end position="305"/>
    </location>
</feature>
<feature type="transmembrane region" description="Helical" evidence="10">
    <location>
        <begin position="139"/>
        <end position="159"/>
    </location>
</feature>
<feature type="transmembrane region" description="Helical" evidence="10">
    <location>
        <begin position="114"/>
        <end position="133"/>
    </location>
</feature>
<protein>
    <recommendedName>
        <fullName evidence="13">Glycosyltransferase RgtA/B/C/D-like domain-containing protein</fullName>
    </recommendedName>
</protein>
<dbReference type="UniPathway" id="UPA00196"/>
<feature type="transmembrane region" description="Helical" evidence="10">
    <location>
        <begin position="239"/>
        <end position="260"/>
    </location>
</feature>